<dbReference type="InterPro" id="IPR025510">
    <property type="entry name" value="DUF4397"/>
</dbReference>
<protein>
    <submittedName>
        <fullName evidence="3">Cell wall anchor domain containing protein</fullName>
    </submittedName>
</protein>
<reference evidence="3 4" key="1">
    <citation type="journal article" date="2013" name="Genome Biol.">
        <title>Genome of Acanthamoeba castellanii highlights extensive lateral gene transfer and early evolution of tyrosine kinase signaling.</title>
        <authorList>
            <person name="Clarke M."/>
            <person name="Lohan A.J."/>
            <person name="Liu B."/>
            <person name="Lagkouvardos I."/>
            <person name="Roy S."/>
            <person name="Zafar N."/>
            <person name="Bertelli C."/>
            <person name="Schilde C."/>
            <person name="Kianianmomeni A."/>
            <person name="Burglin T.R."/>
            <person name="Frech C."/>
            <person name="Turcotte B."/>
            <person name="Kopec K.O."/>
            <person name="Synnott J.M."/>
            <person name="Choo C."/>
            <person name="Paponov I."/>
            <person name="Finkler A."/>
            <person name="Soon Heng Tan C."/>
            <person name="Hutchins A.P."/>
            <person name="Weinmeier T."/>
            <person name="Rattei T."/>
            <person name="Chu J.S."/>
            <person name="Gimenez G."/>
            <person name="Irimia M."/>
            <person name="Rigden D.J."/>
            <person name="Fitzpatrick D.A."/>
            <person name="Lorenzo-Morales J."/>
            <person name="Bateman A."/>
            <person name="Chiu C.H."/>
            <person name="Tang P."/>
            <person name="Hegemann P."/>
            <person name="Fromm H."/>
            <person name="Raoult D."/>
            <person name="Greub G."/>
            <person name="Miranda-Saavedra D."/>
            <person name="Chen N."/>
            <person name="Nash P."/>
            <person name="Ginger M.L."/>
            <person name="Horn M."/>
            <person name="Schaap P."/>
            <person name="Caler L."/>
            <person name="Loftus B."/>
        </authorList>
    </citation>
    <scope>NUCLEOTIDE SEQUENCE [LARGE SCALE GENOMIC DNA]</scope>
    <source>
        <strain evidence="3 4">Neff</strain>
    </source>
</reference>
<dbReference type="VEuPathDB" id="AmoebaDB:ACA1_090200"/>
<dbReference type="GeneID" id="14917273"/>
<name>L8GUW8_ACACF</name>
<feature type="domain" description="DUF4397" evidence="2">
    <location>
        <begin position="28"/>
        <end position="152"/>
    </location>
</feature>
<sequence length="254" mass="28039">MLRPSLRFLVIVIASCLFMSLATAEAKARLNFFHAVANGPAVDIQLRSKLNTTAHTIFTDLDFAEYTDYYHAEGGMYDVRVVAHDDTSKVIMEVENLVVITGVDFTMVLTGQLSDLEKYPLRIITFIDDNLDPGAGQAKFRFIHAAAGFSPLDVMLGGQKIFSKVSFGEHGEIVGTGYREVDTDRYTLLVMERGLTFDSSTLDLEDGDVLTVYAVGLRGSSEYRPTLVSQITRESDTSPATTLSPWSTFLRGAR</sequence>
<keyword evidence="1" id="KW-0732">Signal</keyword>
<feature type="chain" id="PRO_5003989854" evidence="1">
    <location>
        <begin position="25"/>
        <end position="254"/>
    </location>
</feature>
<dbReference type="EMBL" id="KB007985">
    <property type="protein sequence ID" value="ELR16722.1"/>
    <property type="molecule type" value="Genomic_DNA"/>
</dbReference>
<evidence type="ECO:0000313" key="4">
    <source>
        <dbReference type="Proteomes" id="UP000011083"/>
    </source>
</evidence>
<dbReference type="KEGG" id="acan:ACA1_090200"/>
<organism evidence="3 4">
    <name type="scientific">Acanthamoeba castellanii (strain ATCC 30010 / Neff)</name>
    <dbReference type="NCBI Taxonomy" id="1257118"/>
    <lineage>
        <taxon>Eukaryota</taxon>
        <taxon>Amoebozoa</taxon>
        <taxon>Discosea</taxon>
        <taxon>Longamoebia</taxon>
        <taxon>Centramoebida</taxon>
        <taxon>Acanthamoebidae</taxon>
        <taxon>Acanthamoeba</taxon>
    </lineage>
</organism>
<feature type="signal peptide" evidence="1">
    <location>
        <begin position="1"/>
        <end position="24"/>
    </location>
</feature>
<dbReference type="Pfam" id="PF14344">
    <property type="entry name" value="DUF4397"/>
    <property type="match status" value="1"/>
</dbReference>
<evidence type="ECO:0000313" key="3">
    <source>
        <dbReference type="EMBL" id="ELR16722.1"/>
    </source>
</evidence>
<dbReference type="Proteomes" id="UP000011083">
    <property type="component" value="Unassembled WGS sequence"/>
</dbReference>
<evidence type="ECO:0000256" key="1">
    <source>
        <dbReference type="SAM" id="SignalP"/>
    </source>
</evidence>
<proteinExistence type="predicted"/>
<keyword evidence="4" id="KW-1185">Reference proteome</keyword>
<dbReference type="AlphaFoldDB" id="L8GUW8"/>
<accession>L8GUW8</accession>
<gene>
    <name evidence="3" type="ORF">ACA1_090200</name>
</gene>
<evidence type="ECO:0000259" key="2">
    <source>
        <dbReference type="Pfam" id="PF14344"/>
    </source>
</evidence>
<dbReference type="RefSeq" id="XP_004338735.1">
    <property type="nucleotide sequence ID" value="XM_004338687.1"/>
</dbReference>